<evidence type="ECO:0000256" key="1">
    <source>
        <dbReference type="ARBA" id="ARBA00006484"/>
    </source>
</evidence>
<evidence type="ECO:0000313" key="3">
    <source>
        <dbReference type="Proteomes" id="UP000662814"/>
    </source>
</evidence>
<dbReference type="SUPFAM" id="SSF51735">
    <property type="entry name" value="NAD(P)-binding Rossmann-fold domains"/>
    <property type="match status" value="1"/>
</dbReference>
<dbReference type="Proteomes" id="UP000662814">
    <property type="component" value="Chromosome"/>
</dbReference>
<dbReference type="Pfam" id="PF13561">
    <property type="entry name" value="adh_short_C2"/>
    <property type="match status" value="1"/>
</dbReference>
<evidence type="ECO:0000313" key="2">
    <source>
        <dbReference type="EMBL" id="QPZ40356.1"/>
    </source>
</evidence>
<dbReference type="PANTHER" id="PTHR42760">
    <property type="entry name" value="SHORT-CHAIN DEHYDROGENASES/REDUCTASES FAMILY MEMBER"/>
    <property type="match status" value="1"/>
</dbReference>
<gene>
    <name evidence="2" type="ORF">HCR76_14110</name>
</gene>
<dbReference type="InterPro" id="IPR036291">
    <property type="entry name" value="NAD(P)-bd_dom_sf"/>
</dbReference>
<dbReference type="InterPro" id="IPR020904">
    <property type="entry name" value="Sc_DH/Rdtase_CS"/>
</dbReference>
<comment type="similarity">
    <text evidence="1">Belongs to the short-chain dehydrogenases/reductases (SDR) family.</text>
</comment>
<dbReference type="EMBL" id="CP061169">
    <property type="protein sequence ID" value="QPZ40356.1"/>
    <property type="molecule type" value="Genomic_DNA"/>
</dbReference>
<dbReference type="CDD" id="cd05233">
    <property type="entry name" value="SDR_c"/>
    <property type="match status" value="1"/>
</dbReference>
<name>A0ABX6YNH2_9MICO</name>
<reference evidence="2 3" key="1">
    <citation type="submission" date="2020-12" db="EMBL/GenBank/DDBJ databases">
        <title>Microbacterium sp. HY060.</title>
        <authorList>
            <person name="Zhou J."/>
        </authorList>
    </citation>
    <scope>NUCLEOTIDE SEQUENCE [LARGE SCALE GENOMIC DNA]</scope>
    <source>
        <strain evidence="2 3">HY60</strain>
    </source>
</reference>
<accession>A0ABX6YNH2</accession>
<protein>
    <submittedName>
        <fullName evidence="2">SDR family oxidoreductase</fullName>
    </submittedName>
</protein>
<sequence length="258" mass="26152">MSGGCMRSILVTGSSGGIGAAVAQRFAEVGDRVAIHYSSNREGAEATRRALPGAGHGLVSGDIGAPDGAKQIVDDTIDQLGAVDVLVSNAGVAPTAHNRHVIGETSYAEWTAAFRHMIDVNLLGAANVAWAVASHLINRGSPGAIVNIGSRGAFRGEPEHPAYAASKAGLHALGQSLAVSLAPHSISVTSVAPGFVATPRQLSKLDGPNGDALRAQSPFGRVGTADEIAAAVFWLASPEAAWCSGTIVDANGASHLRS</sequence>
<dbReference type="InterPro" id="IPR002347">
    <property type="entry name" value="SDR_fam"/>
</dbReference>
<dbReference type="PROSITE" id="PS00061">
    <property type="entry name" value="ADH_SHORT"/>
    <property type="match status" value="1"/>
</dbReference>
<proteinExistence type="inferred from homology"/>
<organism evidence="2 3">
    <name type="scientific">Paramicrobacterium chengjingii</name>
    <dbReference type="NCBI Taxonomy" id="2769067"/>
    <lineage>
        <taxon>Bacteria</taxon>
        <taxon>Bacillati</taxon>
        <taxon>Actinomycetota</taxon>
        <taxon>Actinomycetes</taxon>
        <taxon>Micrococcales</taxon>
        <taxon>Microbacteriaceae</taxon>
        <taxon>Paramicrobacterium</taxon>
    </lineage>
</organism>
<dbReference type="Gene3D" id="3.40.50.720">
    <property type="entry name" value="NAD(P)-binding Rossmann-like Domain"/>
    <property type="match status" value="1"/>
</dbReference>
<keyword evidence="3" id="KW-1185">Reference proteome</keyword>
<dbReference type="PRINTS" id="PR00080">
    <property type="entry name" value="SDRFAMILY"/>
</dbReference>
<dbReference type="PRINTS" id="PR00081">
    <property type="entry name" value="GDHRDH"/>
</dbReference>